<organism evidence="1 2">
    <name type="scientific">Hymenobacter endophyticus</name>
    <dbReference type="NCBI Taxonomy" id="3076335"/>
    <lineage>
        <taxon>Bacteria</taxon>
        <taxon>Pseudomonadati</taxon>
        <taxon>Bacteroidota</taxon>
        <taxon>Cytophagia</taxon>
        <taxon>Cytophagales</taxon>
        <taxon>Hymenobacteraceae</taxon>
        <taxon>Hymenobacter</taxon>
    </lineage>
</organism>
<reference evidence="1 2" key="1">
    <citation type="submission" date="2023-10" db="EMBL/GenBank/DDBJ databases">
        <title>Hymenobacter endophyticus sp. nov., an isolate from the leaf tissues of wheat.</title>
        <authorList>
            <person name="Dai Y."/>
        </authorList>
    </citation>
    <scope>NUCLEOTIDE SEQUENCE [LARGE SCALE GENOMIC DNA]</scope>
    <source>
        <strain evidence="1 2">ZK17L-C2</strain>
    </source>
</reference>
<keyword evidence="2" id="KW-1185">Reference proteome</keyword>
<comment type="caution">
    <text evidence="1">The sequence shown here is derived from an EMBL/GenBank/DDBJ whole genome shotgun (WGS) entry which is preliminary data.</text>
</comment>
<protein>
    <submittedName>
        <fullName evidence="1">Uncharacterized protein</fullName>
    </submittedName>
</protein>
<name>A0ABU3TES7_9BACT</name>
<evidence type="ECO:0000313" key="1">
    <source>
        <dbReference type="EMBL" id="MDU0369858.1"/>
    </source>
</evidence>
<accession>A0ABU3TES7</accession>
<dbReference type="Proteomes" id="UP001250698">
    <property type="component" value="Unassembled WGS sequence"/>
</dbReference>
<sequence>MPTKKTTTAHTTAKKEDPCWKGYEQAGTKKKDGKTVPNCIKKD</sequence>
<dbReference type="RefSeq" id="WP_262697259.1">
    <property type="nucleotide sequence ID" value="NZ_JAWDJT010000002.1"/>
</dbReference>
<gene>
    <name evidence="1" type="ORF">ROI90_05575</name>
</gene>
<evidence type="ECO:0000313" key="2">
    <source>
        <dbReference type="Proteomes" id="UP001250698"/>
    </source>
</evidence>
<proteinExistence type="predicted"/>
<dbReference type="EMBL" id="JAWDJT010000002">
    <property type="protein sequence ID" value="MDU0369858.1"/>
    <property type="molecule type" value="Genomic_DNA"/>
</dbReference>